<dbReference type="Pfam" id="PF01593">
    <property type="entry name" value="Amino_oxidase"/>
    <property type="match status" value="1"/>
</dbReference>
<evidence type="ECO:0000259" key="4">
    <source>
        <dbReference type="Pfam" id="PF01593"/>
    </source>
</evidence>
<dbReference type="AlphaFoldDB" id="A0A0W8FIV4"/>
<dbReference type="InterPro" id="IPR002937">
    <property type="entry name" value="Amino_oxidase"/>
</dbReference>
<dbReference type="InterPro" id="IPR014105">
    <property type="entry name" value="Carotenoid/retinoid_OxRdtase"/>
</dbReference>
<dbReference type="GO" id="GO:0016117">
    <property type="term" value="P:carotenoid biosynthetic process"/>
    <property type="evidence" value="ECO:0007669"/>
    <property type="project" value="UniProtKB-KW"/>
</dbReference>
<accession>A0A0W8FIV4</accession>
<evidence type="ECO:0000256" key="2">
    <source>
        <dbReference type="ARBA" id="ARBA00022746"/>
    </source>
</evidence>
<keyword evidence="2" id="KW-0125">Carotenoid biosynthesis</keyword>
<organism evidence="5">
    <name type="scientific">hydrocarbon metagenome</name>
    <dbReference type="NCBI Taxonomy" id="938273"/>
    <lineage>
        <taxon>unclassified sequences</taxon>
        <taxon>metagenomes</taxon>
        <taxon>ecological metagenomes</taxon>
    </lineage>
</organism>
<evidence type="ECO:0000256" key="3">
    <source>
        <dbReference type="ARBA" id="ARBA00023002"/>
    </source>
</evidence>
<dbReference type="Gene3D" id="3.50.50.60">
    <property type="entry name" value="FAD/NAD(P)-binding domain"/>
    <property type="match status" value="2"/>
</dbReference>
<proteinExistence type="predicted"/>
<comment type="caution">
    <text evidence="5">The sequence shown here is derived from an EMBL/GenBank/DDBJ whole genome shotgun (WGS) entry which is preliminary data.</text>
</comment>
<dbReference type="EMBL" id="LNQE01001175">
    <property type="protein sequence ID" value="KUG20562.1"/>
    <property type="molecule type" value="Genomic_DNA"/>
</dbReference>
<reference evidence="5" key="1">
    <citation type="journal article" date="2015" name="Proc. Natl. Acad. Sci. U.S.A.">
        <title>Networks of energetic and metabolic interactions define dynamics in microbial communities.</title>
        <authorList>
            <person name="Embree M."/>
            <person name="Liu J.K."/>
            <person name="Al-Bassam M.M."/>
            <person name="Zengler K."/>
        </authorList>
    </citation>
    <scope>NUCLEOTIDE SEQUENCE</scope>
</reference>
<comment type="pathway">
    <text evidence="1">Carotenoid biosynthesis.</text>
</comment>
<feature type="domain" description="Amine oxidase" evidence="4">
    <location>
        <begin position="11"/>
        <end position="485"/>
    </location>
</feature>
<protein>
    <submittedName>
        <fullName evidence="5">Phytoene dehydrogenase</fullName>
    </submittedName>
</protein>
<keyword evidence="3" id="KW-0560">Oxidoreductase</keyword>
<evidence type="ECO:0000256" key="1">
    <source>
        <dbReference type="ARBA" id="ARBA00004829"/>
    </source>
</evidence>
<dbReference type="NCBIfam" id="TIGR02734">
    <property type="entry name" value="crtI_fam"/>
    <property type="match status" value="1"/>
</dbReference>
<evidence type="ECO:0000313" key="5">
    <source>
        <dbReference type="EMBL" id="KUG20562.1"/>
    </source>
</evidence>
<gene>
    <name evidence="5" type="ORF">ASZ90_009699</name>
</gene>
<dbReference type="PRINTS" id="PR00419">
    <property type="entry name" value="ADXRDTASE"/>
</dbReference>
<dbReference type="InterPro" id="IPR036188">
    <property type="entry name" value="FAD/NAD-bd_sf"/>
</dbReference>
<dbReference type="SUPFAM" id="SSF51905">
    <property type="entry name" value="FAD/NAD(P)-binding domain"/>
    <property type="match status" value="1"/>
</dbReference>
<dbReference type="PANTHER" id="PTHR43734">
    <property type="entry name" value="PHYTOENE DESATURASE"/>
    <property type="match status" value="1"/>
</dbReference>
<dbReference type="GO" id="GO:0016491">
    <property type="term" value="F:oxidoreductase activity"/>
    <property type="evidence" value="ECO:0007669"/>
    <property type="project" value="UniProtKB-KW"/>
</dbReference>
<sequence>MNVVIVGAGFGGLSAAALLARQGFDVTVLEKNEQPGGRASTYREGGYSFDMGPSWYLMPDVYEKFFAEFGKTPEDFYDLARLDPSYRIYFDGGPTVDIAADITRNFALFDTFEESGGEKLRTYIDEGKEKYDLAIQEMLYRDYRSIFDMLDRRLLLEGAKLRIFESLETFVKRRFSSDEARRIVQYSVGFLGSSPRNTPAFYHMMSYIDLSMGVWYPDGGMRRVVSAIYGLARDGGADFRFNEPAVSIPVDGRTATGVATPERFYDADIVLVNADYPYSETALLPPAHQTYPEKYWSKREIAPSAFVCYLGLDRKTPALAHHTLFLDKDWEENFHRVFDPAHAAWPENPSYYVNVPSKTDASAAPEHGEALFVLVPLAPGLTDSPDLRERFYSRILDHLEESTGERIRDAVVVRKIFALDDFRDRYNAYRGTALGLTHSLWQTALWRPAHRSRKVENLYYTGQYTHPGIGVPMTLISSQIVARELGSTYR</sequence>
<dbReference type="PANTHER" id="PTHR43734:SF1">
    <property type="entry name" value="PHYTOENE DESATURASE"/>
    <property type="match status" value="1"/>
</dbReference>
<name>A0A0W8FIV4_9ZZZZ</name>